<dbReference type="Proteomes" id="UP000803884">
    <property type="component" value="Unassembled WGS sequence"/>
</dbReference>
<gene>
    <name evidence="6" type="ORF">WHR41_03855</name>
</gene>
<feature type="compositionally biased region" description="Low complexity" evidence="5">
    <location>
        <begin position="709"/>
        <end position="719"/>
    </location>
</feature>
<dbReference type="EMBL" id="JAAQHG020000010">
    <property type="protein sequence ID" value="KAL1587588.1"/>
    <property type="molecule type" value="Genomic_DNA"/>
</dbReference>
<dbReference type="InterPro" id="IPR032675">
    <property type="entry name" value="LRR_dom_sf"/>
</dbReference>
<dbReference type="InterPro" id="IPR001611">
    <property type="entry name" value="Leu-rich_rpt"/>
</dbReference>
<feature type="compositionally biased region" description="Basic residues" evidence="5">
    <location>
        <begin position="370"/>
        <end position="381"/>
    </location>
</feature>
<evidence type="ECO:0000256" key="4">
    <source>
        <dbReference type="ARBA" id="ARBA00022737"/>
    </source>
</evidence>
<evidence type="ECO:0000256" key="3">
    <source>
        <dbReference type="ARBA" id="ARBA00022614"/>
    </source>
</evidence>
<dbReference type="GO" id="GO:0005737">
    <property type="term" value="C:cytoplasm"/>
    <property type="evidence" value="ECO:0007669"/>
    <property type="project" value="UniProtKB-SubCell"/>
</dbReference>
<dbReference type="Gene3D" id="3.80.10.10">
    <property type="entry name" value="Ribonuclease Inhibitor"/>
    <property type="match status" value="1"/>
</dbReference>
<evidence type="ECO:0000313" key="6">
    <source>
        <dbReference type="EMBL" id="KAL1587588.1"/>
    </source>
</evidence>
<dbReference type="PANTHER" id="PTHR15454:SF69">
    <property type="entry name" value="SERINE_THREONINE-PROTEIN KINASE 11-INTERACTING PROTEIN"/>
    <property type="match status" value="1"/>
</dbReference>
<dbReference type="AlphaFoldDB" id="A0AB34KR67"/>
<sequence length="852" mass="93191">MDSEDGQVFVKNLAYFVRTHERALANALQLQRQRNKNGQTQSSSSKAAASSTSSTYTLADALSRPYLSFASQNVKPAKLTLTPHHLYYLLTKFDDLGVDVGPMNIRLENIHADVPPSNYVSFLGNAPKSRGRQSDADSLKSVSSVRSVMSSMSSMWSSFTLSNSVAKQEKQMAQFRDDIKYLYSCFTKIPALRLSPDHRAHLISGFEEFPFDAAVPLFVFKNLGALEVCDLDFRQFYGWDRLAEQVRSLTVRRANVDDPIDLLLNIVLDDMDKRRRRSSRAPMPTTPSTSGLPWPTASPKAKYAELARSFSTPNSPLVDQRRISIAGSPQSISLSKQGSSDGKKTSVPKARQRSNSPGRPVSSRHGSLQRGHRSGTPKLRRSSGSDSSSTHDMSPRHSTSDLLGMTILPSSKWRFLRHLSLAENGLFALSAASFAPVAGTLQSLDLSGNLFYDIPDALASLTHLRALNLSNCMIGNVQTLAHSPLPAITTLNLRSNRLQSLSGIEKLYSLERIDVRDNKLRDPTELARLTGIPDIIDVYVAKNPFTRTHSNHRVTIFNLFRSTPGHSQDITIDSQGPLSHEKKQLVDRVPEPVARPVIKPESESEEDSSVPGATHDPFTTTTEDKTPMPPQSPPSYGHRRHTSDLGPRHSLRKKKAPRRRIVELSQAEIPPPPQLDISDPEPRPQLVEVPPRPESESEEPTTPDAPNYTTAPATQTRTLPPTPTRPHLGTSFSTPTATPRIRDPSDDDDEDDLSPPARSPQPALPDAGGAAPAAAAPELYKAKIESLKSELGPNWLSALSEDRFAVGAAAAAAAAAAEERSRNRSFSPASRSSTVRPEAGRRGVSVSGRTLG</sequence>
<feature type="region of interest" description="Disordered" evidence="5">
    <location>
        <begin position="275"/>
        <end position="298"/>
    </location>
</feature>
<evidence type="ECO:0000256" key="1">
    <source>
        <dbReference type="ARBA" id="ARBA00004496"/>
    </source>
</evidence>
<feature type="compositionally biased region" description="Polar residues" evidence="5">
    <location>
        <begin position="565"/>
        <end position="577"/>
    </location>
</feature>
<feature type="region of interest" description="Disordered" evidence="5">
    <location>
        <begin position="815"/>
        <end position="852"/>
    </location>
</feature>
<keyword evidence="3" id="KW-0433">Leucine-rich repeat</keyword>
<reference evidence="6 7" key="1">
    <citation type="journal article" date="2020" name="Microbiol. Resour. Announc.">
        <title>Draft Genome Sequence of a Cladosporium Species Isolated from the Mesophotic Ascidian Didemnum maculosum.</title>
        <authorList>
            <person name="Gioti A."/>
            <person name="Siaperas R."/>
            <person name="Nikolaivits E."/>
            <person name="Le Goff G."/>
            <person name="Ouazzani J."/>
            <person name="Kotoulas G."/>
            <person name="Topakas E."/>
        </authorList>
    </citation>
    <scope>NUCLEOTIDE SEQUENCE [LARGE SCALE GENOMIC DNA]</scope>
    <source>
        <strain evidence="6 7">TM138-S3</strain>
    </source>
</reference>
<feature type="compositionally biased region" description="Basic and acidic residues" evidence="5">
    <location>
        <begin position="579"/>
        <end position="590"/>
    </location>
</feature>
<evidence type="ECO:0000256" key="2">
    <source>
        <dbReference type="ARBA" id="ARBA00022490"/>
    </source>
</evidence>
<keyword evidence="2" id="KW-0963">Cytoplasm</keyword>
<dbReference type="Pfam" id="PF13855">
    <property type="entry name" value="LRR_8"/>
    <property type="match status" value="1"/>
</dbReference>
<evidence type="ECO:0000313" key="7">
    <source>
        <dbReference type="Proteomes" id="UP000803884"/>
    </source>
</evidence>
<keyword evidence="4" id="KW-0677">Repeat</keyword>
<dbReference type="FunFam" id="3.80.10.10:FF:000273">
    <property type="entry name" value="Leucine Rich Repeat domain protein"/>
    <property type="match status" value="1"/>
</dbReference>
<accession>A0AB34KR67</accession>
<feature type="compositionally biased region" description="Polar residues" evidence="5">
    <location>
        <begin position="328"/>
        <end position="340"/>
    </location>
</feature>
<name>A0AB34KR67_9PEZI</name>
<comment type="subcellular location">
    <subcellularLocation>
        <location evidence="1">Cytoplasm</location>
    </subcellularLocation>
</comment>
<feature type="compositionally biased region" description="Low complexity" evidence="5">
    <location>
        <begin position="280"/>
        <end position="290"/>
    </location>
</feature>
<feature type="compositionally biased region" description="Basic residues" evidence="5">
    <location>
        <begin position="649"/>
        <end position="659"/>
    </location>
</feature>
<dbReference type="RefSeq" id="XP_069230693.1">
    <property type="nucleotide sequence ID" value="XM_069372461.1"/>
</dbReference>
<feature type="compositionally biased region" description="Polar residues" evidence="5">
    <location>
        <begin position="824"/>
        <end position="835"/>
    </location>
</feature>
<dbReference type="PROSITE" id="PS51450">
    <property type="entry name" value="LRR"/>
    <property type="match status" value="2"/>
</dbReference>
<dbReference type="PANTHER" id="PTHR15454">
    <property type="entry name" value="NISCHARIN RELATED"/>
    <property type="match status" value="1"/>
</dbReference>
<evidence type="ECO:0000256" key="5">
    <source>
        <dbReference type="SAM" id="MobiDB-lite"/>
    </source>
</evidence>
<proteinExistence type="predicted"/>
<keyword evidence="7" id="KW-1185">Reference proteome</keyword>
<dbReference type="SUPFAM" id="SSF52075">
    <property type="entry name" value="Outer arm dynein light chain 1"/>
    <property type="match status" value="1"/>
</dbReference>
<feature type="region of interest" description="Disordered" evidence="5">
    <location>
        <begin position="328"/>
        <end position="401"/>
    </location>
</feature>
<feature type="region of interest" description="Disordered" evidence="5">
    <location>
        <begin position="565"/>
        <end position="773"/>
    </location>
</feature>
<evidence type="ECO:0008006" key="8">
    <source>
        <dbReference type="Google" id="ProtNLM"/>
    </source>
</evidence>
<feature type="compositionally biased region" description="Low complexity" evidence="5">
    <location>
        <begin position="764"/>
        <end position="773"/>
    </location>
</feature>
<comment type="caution">
    <text evidence="6">The sequence shown here is derived from an EMBL/GenBank/DDBJ whole genome shotgun (WGS) entry which is preliminary data.</text>
</comment>
<organism evidence="6 7">
    <name type="scientific">Cladosporium halotolerans</name>
    <dbReference type="NCBI Taxonomy" id="1052096"/>
    <lineage>
        <taxon>Eukaryota</taxon>
        <taxon>Fungi</taxon>
        <taxon>Dikarya</taxon>
        <taxon>Ascomycota</taxon>
        <taxon>Pezizomycotina</taxon>
        <taxon>Dothideomycetes</taxon>
        <taxon>Dothideomycetidae</taxon>
        <taxon>Cladosporiales</taxon>
        <taxon>Cladosporiaceae</taxon>
        <taxon>Cladosporium</taxon>
    </lineage>
</organism>
<dbReference type="GeneID" id="96005299"/>
<protein>
    <recommendedName>
        <fullName evidence="8">Leucine rich repeat domain-containing protein</fullName>
    </recommendedName>
</protein>